<keyword evidence="9" id="KW-1185">Reference proteome</keyword>
<evidence type="ECO:0000256" key="4">
    <source>
        <dbReference type="PROSITE-ProRule" id="PRU00409"/>
    </source>
</evidence>
<dbReference type="PROSITE" id="PS50979">
    <property type="entry name" value="BC"/>
    <property type="match status" value="1"/>
</dbReference>
<dbReference type="InterPro" id="IPR000891">
    <property type="entry name" value="PYR_CT"/>
</dbReference>
<dbReference type="Pfam" id="PF00682">
    <property type="entry name" value="HMGL-like"/>
    <property type="match status" value="1"/>
</dbReference>
<feature type="domain" description="ATP-grasp" evidence="5">
    <location>
        <begin position="9"/>
        <end position="79"/>
    </location>
</feature>
<feature type="non-terminal residue" evidence="8">
    <location>
        <position position="1"/>
    </location>
</feature>
<feature type="domain" description="Pyruvate carboxyltransferase" evidence="7">
    <location>
        <begin position="189"/>
        <end position="469"/>
    </location>
</feature>
<dbReference type="InterPro" id="IPR003379">
    <property type="entry name" value="Carboxylase_cons_dom"/>
</dbReference>
<dbReference type="OrthoDB" id="196847at2759"/>
<evidence type="ECO:0000259" key="7">
    <source>
        <dbReference type="PROSITE" id="PS50991"/>
    </source>
</evidence>
<dbReference type="InterPro" id="IPR005479">
    <property type="entry name" value="CPAse_ATP-bd"/>
</dbReference>
<reference evidence="8 9" key="1">
    <citation type="submission" date="2015-09" db="EMBL/GenBank/DDBJ databases">
        <title>Draft genome of the parasitic nematode Teladorsagia circumcincta isolate WARC Sus (inbred).</title>
        <authorList>
            <person name="Mitreva M."/>
        </authorList>
    </citation>
    <scope>NUCLEOTIDE SEQUENCE [LARGE SCALE GENOMIC DNA]</scope>
    <source>
        <strain evidence="8 9">S</strain>
    </source>
</reference>
<dbReference type="Gene3D" id="3.20.20.70">
    <property type="entry name" value="Aldolase class I"/>
    <property type="match status" value="2"/>
</dbReference>
<dbReference type="PROSITE" id="PS50975">
    <property type="entry name" value="ATP_GRASP"/>
    <property type="match status" value="1"/>
</dbReference>
<dbReference type="AlphaFoldDB" id="A0A2G9U6V3"/>
<organism evidence="8 9">
    <name type="scientific">Teladorsagia circumcincta</name>
    <name type="common">Brown stomach worm</name>
    <name type="synonym">Ostertagia circumcincta</name>
    <dbReference type="NCBI Taxonomy" id="45464"/>
    <lineage>
        <taxon>Eukaryota</taxon>
        <taxon>Metazoa</taxon>
        <taxon>Ecdysozoa</taxon>
        <taxon>Nematoda</taxon>
        <taxon>Chromadorea</taxon>
        <taxon>Rhabditida</taxon>
        <taxon>Rhabditina</taxon>
        <taxon>Rhabditomorpha</taxon>
        <taxon>Strongyloidea</taxon>
        <taxon>Trichostrongylidae</taxon>
        <taxon>Teladorsagia</taxon>
    </lineage>
</organism>
<accession>A0A2G9U6V3</accession>
<dbReference type="Pfam" id="PF02436">
    <property type="entry name" value="PYC_OADA"/>
    <property type="match status" value="1"/>
</dbReference>
<dbReference type="GO" id="GO:0004736">
    <property type="term" value="F:pyruvate carboxylase activity"/>
    <property type="evidence" value="ECO:0007669"/>
    <property type="project" value="TreeGrafter"/>
</dbReference>
<evidence type="ECO:0000256" key="3">
    <source>
        <dbReference type="ARBA" id="ARBA00022840"/>
    </source>
</evidence>
<dbReference type="InterPro" id="IPR005482">
    <property type="entry name" value="Biotin_COase_C"/>
</dbReference>
<dbReference type="InterPro" id="IPR011764">
    <property type="entry name" value="Biotin_carboxylation_dom"/>
</dbReference>
<dbReference type="SUPFAM" id="SSF89000">
    <property type="entry name" value="post-HMGL domain-like"/>
    <property type="match status" value="1"/>
</dbReference>
<sequence>LEMAPARRLDEEIRSQLYTDAIALARYIGYQNAGTVKFLVDFEGNHYFIGMDACLQVAHSVTEEVTGLDIVHSQIRLAEGASLAELGLKQDLIKLNGAAIQCRITSEDPINNFRPQFGRLKVYRIGDGMGIRKDGLAYDGGTVSKHYEPLLSKVISHASNHKLAAQKMLRCLRDSKIRGIETNLNFLKKLMTNPTFIDGAVTTSFIEDNLSRLLDISETRSSGLKLSRYMAEVKINGAFSPLGVPDAKVWRATPEVPKVDNGAPPEGFKSILDKEGPTGFAKALRQHKGVLITDTTFRFCKLAVRTGMDIFRIMDCFNYLPNLICGIEAVGKAGGVVEAAIAYTGDITDKNRERYTLKYYMDLVDELVKAGIHILAIKDMAGVLHPLAARLLVGSIRDKHPDLPIQVHTHDMAGTGVASMLAAIEAGADGVDAAIDSMSGVTSQPSMGAIVRSLKNTPKATDLNLKAVSQYSHYWEETRRLYANFESTDLLKSGTSDVFEHSMPGGQYSNLIFQSFSLNLLEKFPLVCKNYGEANKALGDIIKVAPSSKVVGDLAQFMTQHGITSSEELEKDAEKHPLPKSVQDFFEVK</sequence>
<dbReference type="SMART" id="SM00878">
    <property type="entry name" value="Biotin_carb_C"/>
    <property type="match status" value="1"/>
</dbReference>
<dbReference type="InterPro" id="IPR011761">
    <property type="entry name" value="ATP-grasp"/>
</dbReference>
<dbReference type="Pfam" id="PF02785">
    <property type="entry name" value="Biotin_carb_C"/>
    <property type="match status" value="1"/>
</dbReference>
<dbReference type="GO" id="GO:0005524">
    <property type="term" value="F:ATP binding"/>
    <property type="evidence" value="ECO:0007669"/>
    <property type="project" value="UniProtKB-UniRule"/>
</dbReference>
<dbReference type="Gene3D" id="3.30.470.20">
    <property type="entry name" value="ATP-grasp fold, B domain"/>
    <property type="match status" value="1"/>
</dbReference>
<dbReference type="SUPFAM" id="SSF51569">
    <property type="entry name" value="Aldolase"/>
    <property type="match status" value="1"/>
</dbReference>
<dbReference type="SUPFAM" id="SSF51246">
    <property type="entry name" value="Rudiment single hybrid motif"/>
    <property type="match status" value="1"/>
</dbReference>
<proteinExistence type="predicted"/>
<dbReference type="GO" id="GO:0046872">
    <property type="term" value="F:metal ion binding"/>
    <property type="evidence" value="ECO:0007669"/>
    <property type="project" value="InterPro"/>
</dbReference>
<name>A0A2G9U6V3_TELCI</name>
<dbReference type="PANTHER" id="PTHR43778:SF2">
    <property type="entry name" value="PYRUVATE CARBOXYLASE, MITOCHONDRIAL"/>
    <property type="match status" value="1"/>
</dbReference>
<dbReference type="GO" id="GO:0005737">
    <property type="term" value="C:cytoplasm"/>
    <property type="evidence" value="ECO:0007669"/>
    <property type="project" value="TreeGrafter"/>
</dbReference>
<evidence type="ECO:0000313" key="9">
    <source>
        <dbReference type="Proteomes" id="UP000230423"/>
    </source>
</evidence>
<dbReference type="Pfam" id="PF02786">
    <property type="entry name" value="CPSase_L_D2"/>
    <property type="match status" value="1"/>
</dbReference>
<dbReference type="PANTHER" id="PTHR43778">
    <property type="entry name" value="PYRUVATE CARBOXYLASE"/>
    <property type="match status" value="1"/>
</dbReference>
<dbReference type="InterPro" id="IPR055268">
    <property type="entry name" value="PCB-like"/>
</dbReference>
<evidence type="ECO:0000259" key="6">
    <source>
        <dbReference type="PROSITE" id="PS50979"/>
    </source>
</evidence>
<dbReference type="SUPFAM" id="SSF56059">
    <property type="entry name" value="Glutathione synthetase ATP-binding domain-like"/>
    <property type="match status" value="1"/>
</dbReference>
<dbReference type="CDD" id="cd07937">
    <property type="entry name" value="DRE_TIM_PC_TC_5S"/>
    <property type="match status" value="1"/>
</dbReference>
<keyword evidence="8" id="KW-0670">Pyruvate</keyword>
<gene>
    <name evidence="8" type="ORF">TELCIR_12309</name>
</gene>
<evidence type="ECO:0000259" key="5">
    <source>
        <dbReference type="PROSITE" id="PS50975"/>
    </source>
</evidence>
<protein>
    <submittedName>
        <fullName evidence="8">Putative pyruvate carboxylase</fullName>
    </submittedName>
</protein>
<dbReference type="PROSITE" id="PS50991">
    <property type="entry name" value="PYR_CT"/>
    <property type="match status" value="1"/>
</dbReference>
<evidence type="ECO:0000313" key="8">
    <source>
        <dbReference type="EMBL" id="PIO65991.1"/>
    </source>
</evidence>
<keyword evidence="3 4" id="KW-0067">ATP-binding</keyword>
<feature type="domain" description="Biotin carboxylation" evidence="6">
    <location>
        <begin position="1"/>
        <end position="211"/>
    </location>
</feature>
<dbReference type="InterPro" id="IPR011054">
    <property type="entry name" value="Rudment_hybrid_motif"/>
</dbReference>
<dbReference type="Proteomes" id="UP000230423">
    <property type="component" value="Unassembled WGS sequence"/>
</dbReference>
<dbReference type="GO" id="GO:0006094">
    <property type="term" value="P:gluconeogenesis"/>
    <property type="evidence" value="ECO:0007669"/>
    <property type="project" value="TreeGrafter"/>
</dbReference>
<evidence type="ECO:0000256" key="2">
    <source>
        <dbReference type="ARBA" id="ARBA00022741"/>
    </source>
</evidence>
<keyword evidence="2 4" id="KW-0547">Nucleotide-binding</keyword>
<keyword evidence="1" id="KW-0436">Ligase</keyword>
<evidence type="ECO:0000256" key="1">
    <source>
        <dbReference type="ARBA" id="ARBA00022598"/>
    </source>
</evidence>
<dbReference type="EMBL" id="KZ348582">
    <property type="protein sequence ID" value="PIO65991.1"/>
    <property type="molecule type" value="Genomic_DNA"/>
</dbReference>
<dbReference type="InterPro" id="IPR013785">
    <property type="entry name" value="Aldolase_TIM"/>
</dbReference>